<comment type="pathway">
    <text evidence="3 13">Purine metabolism; IMP biosynthesis via de novo pathway; N(1)-(5-phospho-D-ribosyl)glycinamide from 5-phospho-alpha-D-ribose 1-diphosphate: step 2/2.</text>
</comment>
<dbReference type="InterPro" id="IPR020562">
    <property type="entry name" value="PRibGlycinamide_synth_N"/>
</dbReference>
<dbReference type="PANTHER" id="PTHR43472">
    <property type="entry name" value="PHOSPHORIBOSYLAMINE--GLYCINE LIGASE"/>
    <property type="match status" value="1"/>
</dbReference>
<dbReference type="GO" id="GO:0005524">
    <property type="term" value="F:ATP binding"/>
    <property type="evidence" value="ECO:0007669"/>
    <property type="project" value="UniProtKB-UniRule"/>
</dbReference>
<dbReference type="Proteomes" id="UP000517106">
    <property type="component" value="Unassembled WGS sequence"/>
</dbReference>
<dbReference type="InterPro" id="IPR013815">
    <property type="entry name" value="ATP_grasp_subdomain_1"/>
</dbReference>
<reference evidence="16 17" key="1">
    <citation type="submission" date="2020-07" db="EMBL/GenBank/DDBJ databases">
        <title>Description of Limosilactobacillus balticus sp. nov., Limosilactobacillus agrestis sp. nov., Limosilactobacillus albertensis sp. nov., Limosilactobacillus rudii sp. nov., Limosilactobacillus fastidiosus sp. nov., five novel Limosilactobacillus species isolated from the vertebrate gastrointestinal tract, and proposal of 6 subspecies of Limosilactobacillus reuteri adapted to the gastrointestinal tract of specific vertebrate hosts.</title>
        <authorList>
            <person name="Li F."/>
            <person name="Cheng C."/>
            <person name="Zheng J."/>
            <person name="Quevedo R.M."/>
            <person name="Li J."/>
            <person name="Roos S."/>
            <person name="Gaenzle M.G."/>
            <person name="Walter J."/>
        </authorList>
    </citation>
    <scope>NUCLEOTIDE SEQUENCE [LARGE SCALE GENOMIC DNA]</scope>
    <source>
        <strain evidence="16 17">STM2_1</strain>
    </source>
</reference>
<comment type="cofactor">
    <cofactor evidence="1">
        <name>Mn(2+)</name>
        <dbReference type="ChEBI" id="CHEBI:29035"/>
    </cofactor>
</comment>
<dbReference type="RefSeq" id="WP_182596826.1">
    <property type="nucleotide sequence ID" value="NZ_JACIVA010000054.1"/>
</dbReference>
<gene>
    <name evidence="13 16" type="primary">purD</name>
    <name evidence="16" type="ORF">H5S09_09215</name>
</gene>
<protein>
    <recommendedName>
        <fullName evidence="4 13">Phosphoribosylamine--glycine ligase</fullName>
        <ecNumber evidence="4 13">6.3.4.13</ecNumber>
    </recommendedName>
    <alternativeName>
        <fullName evidence="13">GARS</fullName>
    </alternativeName>
    <alternativeName>
        <fullName evidence="11 13">Glycinamide ribonucleotide synthetase</fullName>
    </alternativeName>
    <alternativeName>
        <fullName evidence="12 13">Phosphoribosylglycinamide synthetase</fullName>
    </alternativeName>
</protein>
<evidence type="ECO:0000313" key="17">
    <source>
        <dbReference type="Proteomes" id="UP000517106"/>
    </source>
</evidence>
<keyword evidence="17" id="KW-1185">Reference proteome</keyword>
<dbReference type="UniPathway" id="UPA00074">
    <property type="reaction ID" value="UER00125"/>
</dbReference>
<evidence type="ECO:0000256" key="6">
    <source>
        <dbReference type="ARBA" id="ARBA00022741"/>
    </source>
</evidence>
<keyword evidence="5 13" id="KW-0436">Ligase</keyword>
<evidence type="ECO:0000256" key="14">
    <source>
        <dbReference type="PROSITE-ProRule" id="PRU00409"/>
    </source>
</evidence>
<dbReference type="GO" id="GO:0006189">
    <property type="term" value="P:'de novo' IMP biosynthetic process"/>
    <property type="evidence" value="ECO:0007669"/>
    <property type="project" value="UniProtKB-UniRule"/>
</dbReference>
<dbReference type="SMART" id="SM01209">
    <property type="entry name" value="GARS_A"/>
    <property type="match status" value="1"/>
</dbReference>
<dbReference type="Pfam" id="PF02843">
    <property type="entry name" value="GARS_C"/>
    <property type="match status" value="1"/>
</dbReference>
<evidence type="ECO:0000256" key="1">
    <source>
        <dbReference type="ARBA" id="ARBA00001936"/>
    </source>
</evidence>
<evidence type="ECO:0000256" key="2">
    <source>
        <dbReference type="ARBA" id="ARBA00001946"/>
    </source>
</evidence>
<evidence type="ECO:0000256" key="10">
    <source>
        <dbReference type="ARBA" id="ARBA00038345"/>
    </source>
</evidence>
<dbReference type="Gene3D" id="3.40.50.20">
    <property type="match status" value="1"/>
</dbReference>
<evidence type="ECO:0000256" key="4">
    <source>
        <dbReference type="ARBA" id="ARBA00013255"/>
    </source>
</evidence>
<comment type="similarity">
    <text evidence="10 13">Belongs to the GARS family.</text>
</comment>
<evidence type="ECO:0000256" key="11">
    <source>
        <dbReference type="ARBA" id="ARBA00042242"/>
    </source>
</evidence>
<keyword evidence="8 14" id="KW-0067">ATP-binding</keyword>
<name>A0A7W3YNW2_9LACO</name>
<dbReference type="PROSITE" id="PS50975">
    <property type="entry name" value="ATP_GRASP"/>
    <property type="match status" value="1"/>
</dbReference>
<keyword evidence="6 14" id="KW-0547">Nucleotide-binding</keyword>
<evidence type="ECO:0000256" key="13">
    <source>
        <dbReference type="HAMAP-Rule" id="MF_00138"/>
    </source>
</evidence>
<dbReference type="InterPro" id="IPR011054">
    <property type="entry name" value="Rudment_hybrid_motif"/>
</dbReference>
<dbReference type="InterPro" id="IPR020559">
    <property type="entry name" value="PRibGlycinamide_synth_CS"/>
</dbReference>
<dbReference type="SUPFAM" id="SSF56059">
    <property type="entry name" value="Glutathione synthetase ATP-binding domain-like"/>
    <property type="match status" value="1"/>
</dbReference>
<dbReference type="InterPro" id="IPR000115">
    <property type="entry name" value="PRibGlycinamide_synth"/>
</dbReference>
<dbReference type="EMBL" id="JACIVA010000054">
    <property type="protein sequence ID" value="MBB1098115.1"/>
    <property type="molecule type" value="Genomic_DNA"/>
</dbReference>
<evidence type="ECO:0000256" key="5">
    <source>
        <dbReference type="ARBA" id="ARBA00022598"/>
    </source>
</evidence>
<dbReference type="EC" id="6.3.4.13" evidence="4 13"/>
<dbReference type="InterPro" id="IPR016185">
    <property type="entry name" value="PreATP-grasp_dom_sf"/>
</dbReference>
<dbReference type="SUPFAM" id="SSF51246">
    <property type="entry name" value="Rudiment single hybrid motif"/>
    <property type="match status" value="1"/>
</dbReference>
<keyword evidence="7 13" id="KW-0658">Purine biosynthesis</keyword>
<evidence type="ECO:0000256" key="3">
    <source>
        <dbReference type="ARBA" id="ARBA00005174"/>
    </source>
</evidence>
<proteinExistence type="inferred from homology"/>
<comment type="cofactor">
    <cofactor evidence="2">
        <name>Mg(2+)</name>
        <dbReference type="ChEBI" id="CHEBI:18420"/>
    </cofactor>
</comment>
<dbReference type="HAMAP" id="MF_00138">
    <property type="entry name" value="GARS"/>
    <property type="match status" value="1"/>
</dbReference>
<dbReference type="InterPro" id="IPR037123">
    <property type="entry name" value="PRibGlycinamide_synth_C_sf"/>
</dbReference>
<evidence type="ECO:0000259" key="15">
    <source>
        <dbReference type="PROSITE" id="PS50975"/>
    </source>
</evidence>
<dbReference type="InterPro" id="IPR020560">
    <property type="entry name" value="PRibGlycinamide_synth_C-dom"/>
</dbReference>
<dbReference type="Pfam" id="PF02844">
    <property type="entry name" value="GARS_N"/>
    <property type="match status" value="1"/>
</dbReference>
<dbReference type="Gene3D" id="3.90.600.10">
    <property type="entry name" value="Phosphoribosylglycinamide synthetase, C-terminal domain"/>
    <property type="match status" value="1"/>
</dbReference>
<dbReference type="Gene3D" id="3.30.470.20">
    <property type="entry name" value="ATP-grasp fold, B domain"/>
    <property type="match status" value="1"/>
</dbReference>
<dbReference type="Gene3D" id="3.30.1490.20">
    <property type="entry name" value="ATP-grasp fold, A domain"/>
    <property type="match status" value="1"/>
</dbReference>
<organism evidence="16 17">
    <name type="scientific">Limosilactobacillus rudii</name>
    <dbReference type="NCBI Taxonomy" id="2759755"/>
    <lineage>
        <taxon>Bacteria</taxon>
        <taxon>Bacillati</taxon>
        <taxon>Bacillota</taxon>
        <taxon>Bacilli</taxon>
        <taxon>Lactobacillales</taxon>
        <taxon>Lactobacillaceae</taxon>
        <taxon>Limosilactobacillus</taxon>
    </lineage>
</organism>
<dbReference type="PANTHER" id="PTHR43472:SF1">
    <property type="entry name" value="PHOSPHORIBOSYLAMINE--GLYCINE LIGASE, CHLOROPLASTIC"/>
    <property type="match status" value="1"/>
</dbReference>
<dbReference type="SMART" id="SM01210">
    <property type="entry name" value="GARS_C"/>
    <property type="match status" value="1"/>
</dbReference>
<dbReference type="Pfam" id="PF01071">
    <property type="entry name" value="GARS_A"/>
    <property type="match status" value="1"/>
</dbReference>
<dbReference type="NCBIfam" id="TIGR00877">
    <property type="entry name" value="purD"/>
    <property type="match status" value="1"/>
</dbReference>
<dbReference type="InterPro" id="IPR011761">
    <property type="entry name" value="ATP-grasp"/>
</dbReference>
<accession>A0A7W3YNW2</accession>
<feature type="domain" description="ATP-grasp" evidence="15">
    <location>
        <begin position="112"/>
        <end position="313"/>
    </location>
</feature>
<sequence length="419" mass="45538">MEKQVNVLVVGEGGREFAIAKKLVESKHVKQVFCAPGNSGMPAVGVQPVDIAETDFAGLIRFAKNHEVAWTFVGPEDCLVDGIVDEFAAAGLKTFGPDARAAQLEGSKDYALNFMDNYHVPTACHAAYRDQTAAISNVDQFGFPVVIKENGLAGGKGVVIAQTKAEAIETIKSMFAGGQARLVLEECLQGPEYSMFVLVSNGHYRILPMAQDHKRAYDGDKGPNTGGMGAYSPLPQLDPTDYQKMVDQVVKPTINGLVEGSYHYHGILYIGLILTTDGPKVIEYNVRFGDPETQVILPRLKTDLFELVEAAINDQPLPEIKEDDAACLGVVLASKGYPVKPVHGQKLGEFPHQLGIEIDYANVAGPLDDLKGAGGRLLMVISKEKTLQAAYQRVYQYLQALDEPECFYRHDIGKKAGLK</sequence>
<dbReference type="GO" id="GO:0009113">
    <property type="term" value="P:purine nucleobase biosynthetic process"/>
    <property type="evidence" value="ECO:0007669"/>
    <property type="project" value="InterPro"/>
</dbReference>
<evidence type="ECO:0000256" key="7">
    <source>
        <dbReference type="ARBA" id="ARBA00022755"/>
    </source>
</evidence>
<dbReference type="InterPro" id="IPR020561">
    <property type="entry name" value="PRibGlycinamid_synth_ATP-grasp"/>
</dbReference>
<keyword evidence="9" id="KW-0464">Manganese</keyword>
<dbReference type="PROSITE" id="PS00184">
    <property type="entry name" value="GARS"/>
    <property type="match status" value="1"/>
</dbReference>
<dbReference type="GO" id="GO:0004637">
    <property type="term" value="F:phosphoribosylamine-glycine ligase activity"/>
    <property type="evidence" value="ECO:0007669"/>
    <property type="project" value="UniProtKB-UniRule"/>
</dbReference>
<dbReference type="GO" id="GO:0046872">
    <property type="term" value="F:metal ion binding"/>
    <property type="evidence" value="ECO:0007669"/>
    <property type="project" value="InterPro"/>
</dbReference>
<evidence type="ECO:0000256" key="12">
    <source>
        <dbReference type="ARBA" id="ARBA00042864"/>
    </source>
</evidence>
<dbReference type="AlphaFoldDB" id="A0A7W3YNW2"/>
<evidence type="ECO:0000313" key="16">
    <source>
        <dbReference type="EMBL" id="MBB1098115.1"/>
    </source>
</evidence>
<evidence type="ECO:0000256" key="8">
    <source>
        <dbReference type="ARBA" id="ARBA00022840"/>
    </source>
</evidence>
<comment type="catalytic activity">
    <reaction evidence="13">
        <text>5-phospho-beta-D-ribosylamine + glycine + ATP = N(1)-(5-phospho-beta-D-ribosyl)glycinamide + ADP + phosphate + H(+)</text>
        <dbReference type="Rhea" id="RHEA:17453"/>
        <dbReference type="ChEBI" id="CHEBI:15378"/>
        <dbReference type="ChEBI" id="CHEBI:30616"/>
        <dbReference type="ChEBI" id="CHEBI:43474"/>
        <dbReference type="ChEBI" id="CHEBI:57305"/>
        <dbReference type="ChEBI" id="CHEBI:58681"/>
        <dbReference type="ChEBI" id="CHEBI:143788"/>
        <dbReference type="ChEBI" id="CHEBI:456216"/>
        <dbReference type="EC" id="6.3.4.13"/>
    </reaction>
</comment>
<dbReference type="SUPFAM" id="SSF52440">
    <property type="entry name" value="PreATP-grasp domain"/>
    <property type="match status" value="1"/>
</dbReference>
<comment type="caution">
    <text evidence="16">The sequence shown here is derived from an EMBL/GenBank/DDBJ whole genome shotgun (WGS) entry which is preliminary data.</text>
</comment>
<evidence type="ECO:0000256" key="9">
    <source>
        <dbReference type="ARBA" id="ARBA00023211"/>
    </source>
</evidence>